<dbReference type="GO" id="GO:0006368">
    <property type="term" value="P:transcription elongation by RNA polymerase II"/>
    <property type="evidence" value="ECO:0007669"/>
    <property type="project" value="InterPro"/>
</dbReference>
<dbReference type="Pfam" id="PF08711">
    <property type="entry name" value="Med26"/>
    <property type="match status" value="1"/>
</dbReference>
<keyword evidence="5 7" id="KW-0539">Nucleus</keyword>
<feature type="region of interest" description="Disordered" evidence="8">
    <location>
        <begin position="88"/>
        <end position="107"/>
    </location>
</feature>
<dbReference type="PROSITE" id="PS00466">
    <property type="entry name" value="ZF_TFIIS_1"/>
    <property type="match status" value="1"/>
</dbReference>
<dbReference type="PROSITE" id="PS51321">
    <property type="entry name" value="TFIIS_CENTRAL"/>
    <property type="match status" value="1"/>
</dbReference>
<comment type="caution">
    <text evidence="12">The sequence shown here is derived from an EMBL/GenBank/DDBJ whole genome shotgun (WGS) entry which is preliminary data.</text>
</comment>
<reference evidence="12 13" key="1">
    <citation type="journal article" date="2019" name="Nat. Plants">
        <title>Stout camphor tree genome fills gaps in understanding of flowering plant genome evolution.</title>
        <authorList>
            <person name="Chaw S.M."/>
            <person name="Liu Y.C."/>
            <person name="Wu Y.W."/>
            <person name="Wang H.Y."/>
            <person name="Lin C.I."/>
            <person name="Wu C.S."/>
            <person name="Ke H.M."/>
            <person name="Chang L.Y."/>
            <person name="Hsu C.Y."/>
            <person name="Yang H.T."/>
            <person name="Sudianto E."/>
            <person name="Hsu M.H."/>
            <person name="Wu K.P."/>
            <person name="Wang L.N."/>
            <person name="Leebens-Mack J.H."/>
            <person name="Tsai I.J."/>
        </authorList>
    </citation>
    <scope>NUCLEOTIDE SEQUENCE [LARGE SCALE GENOMIC DNA]</scope>
    <source>
        <strain evidence="13">cv. Chaw 1501</strain>
        <tissue evidence="12">Young leaves</tissue>
    </source>
</reference>
<dbReference type="Gene3D" id="1.20.930.10">
    <property type="entry name" value="Conserved domain common to transcription factors TFIIS, elongin A, CRSP70"/>
    <property type="match status" value="1"/>
</dbReference>
<keyword evidence="4" id="KW-0862">Zinc</keyword>
<keyword evidence="13" id="KW-1185">Reference proteome</keyword>
<dbReference type="AlphaFoldDB" id="A0A443NKL8"/>
<feature type="domain" description="TFIIS-type" evidence="9">
    <location>
        <begin position="368"/>
        <end position="408"/>
    </location>
</feature>
<dbReference type="SUPFAM" id="SSF47676">
    <property type="entry name" value="Conserved domain common to transcription factors TFIIS, elongin A, CRSP70"/>
    <property type="match status" value="1"/>
</dbReference>
<dbReference type="InterPro" id="IPR003617">
    <property type="entry name" value="TFIIS/CRSP70_N_sub"/>
</dbReference>
<dbReference type="GO" id="GO:0008270">
    <property type="term" value="F:zinc ion binding"/>
    <property type="evidence" value="ECO:0007669"/>
    <property type="project" value="UniProtKB-KW"/>
</dbReference>
<evidence type="ECO:0000259" key="11">
    <source>
        <dbReference type="PROSITE" id="PS51321"/>
    </source>
</evidence>
<evidence type="ECO:0000256" key="5">
    <source>
        <dbReference type="ARBA" id="ARBA00023242"/>
    </source>
</evidence>
<proteinExistence type="predicted"/>
<dbReference type="GO" id="GO:0003676">
    <property type="term" value="F:nucleic acid binding"/>
    <property type="evidence" value="ECO:0007669"/>
    <property type="project" value="InterPro"/>
</dbReference>
<dbReference type="GO" id="GO:0003746">
    <property type="term" value="F:translation elongation factor activity"/>
    <property type="evidence" value="ECO:0007669"/>
    <property type="project" value="UniProtKB-KW"/>
</dbReference>
<gene>
    <name evidence="12" type="ORF">CKAN_00762200</name>
</gene>
<dbReference type="NCBIfam" id="TIGR01385">
    <property type="entry name" value="TFSII"/>
    <property type="match status" value="1"/>
</dbReference>
<keyword evidence="12" id="KW-0251">Elongation factor</keyword>
<organism evidence="12 13">
    <name type="scientific">Cinnamomum micranthum f. kanehirae</name>
    <dbReference type="NCBI Taxonomy" id="337451"/>
    <lineage>
        <taxon>Eukaryota</taxon>
        <taxon>Viridiplantae</taxon>
        <taxon>Streptophyta</taxon>
        <taxon>Embryophyta</taxon>
        <taxon>Tracheophyta</taxon>
        <taxon>Spermatophyta</taxon>
        <taxon>Magnoliopsida</taxon>
        <taxon>Magnoliidae</taxon>
        <taxon>Laurales</taxon>
        <taxon>Lauraceae</taxon>
        <taxon>Cinnamomum</taxon>
    </lineage>
</organism>
<dbReference type="InterPro" id="IPR035441">
    <property type="entry name" value="TFIIS/LEDGF_dom_sf"/>
</dbReference>
<keyword evidence="2" id="KW-0479">Metal-binding</keyword>
<dbReference type="InterPro" id="IPR003618">
    <property type="entry name" value="TFIIS_cen_dom"/>
</dbReference>
<dbReference type="PIRSF" id="PIRSF006704">
    <property type="entry name" value="TF_IIS"/>
    <property type="match status" value="1"/>
</dbReference>
<feature type="domain" description="TFIIS N-terminal" evidence="10">
    <location>
        <begin position="13"/>
        <end position="87"/>
    </location>
</feature>
<dbReference type="SMART" id="SM00509">
    <property type="entry name" value="TFS2N"/>
    <property type="match status" value="1"/>
</dbReference>
<evidence type="ECO:0000313" key="12">
    <source>
        <dbReference type="EMBL" id="RWR79065.1"/>
    </source>
</evidence>
<evidence type="ECO:0000259" key="9">
    <source>
        <dbReference type="PROSITE" id="PS51133"/>
    </source>
</evidence>
<protein>
    <submittedName>
        <fullName evidence="12">Transcription elongation factor TFIIS-like protein</fullName>
    </submittedName>
</protein>
<evidence type="ECO:0000256" key="2">
    <source>
        <dbReference type="ARBA" id="ARBA00022723"/>
    </source>
</evidence>
<dbReference type="SMART" id="SM00510">
    <property type="entry name" value="TFS2M"/>
    <property type="match status" value="1"/>
</dbReference>
<evidence type="ECO:0000313" key="13">
    <source>
        <dbReference type="Proteomes" id="UP000283530"/>
    </source>
</evidence>
<dbReference type="SMART" id="SM00440">
    <property type="entry name" value="ZnF_C2C2"/>
    <property type="match status" value="1"/>
</dbReference>
<sequence>MESMEKELLEFFEAAKKAADAAVKNDAEENRCVDALKRLMDFPVTLQVLLSTQVGKRLRSLTKHPRENIRVMASDLLDLWKKVVMEETSKNNKKNRNSDGKQSMKVEVKSEEAGVVNGGTVKVDKFQNRDPMKVDKFSRSKSFNAEKADRAETIKIQVSRSQSFKVEKVNLGETMEANVSRSETVNVERVSKGEPIRVENTDGGETVKIEKIHQDENQVTDINKPSRAPLKLTSMIKCNDSARDKFRELLAEALSKVSGEADADIIDKVNACDPIWVAVSVESVMYEKLGRSNGAQKVKYRSIMFNLKDANNPDFRRKVLLGEIKPEELISMAPQDMASDKRKREDSKIKEKALFDCERGGPPKATTDQFKCSRCGQRKTTYYQLQTRSADEPMTTFVTCVNCNKHWKFC</sequence>
<dbReference type="FunFam" id="2.20.25.10:FF:000001">
    <property type="entry name" value="Probable Transcription elongation factor S-II"/>
    <property type="match status" value="1"/>
</dbReference>
<dbReference type="GO" id="GO:0005634">
    <property type="term" value="C:nucleus"/>
    <property type="evidence" value="ECO:0007669"/>
    <property type="project" value="UniProtKB-SubCell"/>
</dbReference>
<dbReference type="CDD" id="cd13749">
    <property type="entry name" value="Zn-ribbon_TFIIS"/>
    <property type="match status" value="1"/>
</dbReference>
<keyword evidence="12" id="KW-0648">Protein biosynthesis</keyword>
<evidence type="ECO:0000256" key="6">
    <source>
        <dbReference type="PROSITE-ProRule" id="PRU00472"/>
    </source>
</evidence>
<evidence type="ECO:0000256" key="1">
    <source>
        <dbReference type="ARBA" id="ARBA00004123"/>
    </source>
</evidence>
<evidence type="ECO:0000259" key="10">
    <source>
        <dbReference type="PROSITE" id="PS51319"/>
    </source>
</evidence>
<dbReference type="SUPFAM" id="SSF46942">
    <property type="entry name" value="Elongation factor TFIIS domain 2"/>
    <property type="match status" value="1"/>
</dbReference>
<dbReference type="OrthoDB" id="44867at2759"/>
<evidence type="ECO:0000256" key="8">
    <source>
        <dbReference type="SAM" id="MobiDB-lite"/>
    </source>
</evidence>
<dbReference type="EMBL" id="QPKB01000003">
    <property type="protein sequence ID" value="RWR79065.1"/>
    <property type="molecule type" value="Genomic_DNA"/>
</dbReference>
<dbReference type="SUPFAM" id="SSF57783">
    <property type="entry name" value="Zinc beta-ribbon"/>
    <property type="match status" value="1"/>
</dbReference>
<dbReference type="Gene3D" id="2.20.25.10">
    <property type="match status" value="1"/>
</dbReference>
<dbReference type="PROSITE" id="PS51133">
    <property type="entry name" value="ZF_TFIIS_2"/>
    <property type="match status" value="1"/>
</dbReference>
<evidence type="ECO:0000256" key="4">
    <source>
        <dbReference type="ARBA" id="ARBA00022833"/>
    </source>
</evidence>
<dbReference type="PANTHER" id="PTHR11477">
    <property type="entry name" value="TRANSCRIPTION FACTOR S-II ZINC FINGER DOMAIN-CONTAINING PROTEIN"/>
    <property type="match status" value="1"/>
</dbReference>
<dbReference type="CDD" id="cd00183">
    <property type="entry name" value="TFIIS_I"/>
    <property type="match status" value="1"/>
</dbReference>
<dbReference type="InterPro" id="IPR035100">
    <property type="entry name" value="TF_IIS-typ"/>
</dbReference>
<keyword evidence="3 6" id="KW-0863">Zinc-finger</keyword>
<dbReference type="Gene3D" id="1.10.472.30">
    <property type="entry name" value="Transcription elongation factor S-II, central domain"/>
    <property type="match status" value="1"/>
</dbReference>
<dbReference type="InterPro" id="IPR017923">
    <property type="entry name" value="TFIIS_N"/>
</dbReference>
<accession>A0A443NKL8</accession>
<dbReference type="STRING" id="337451.A0A443NKL8"/>
<dbReference type="Pfam" id="PF07500">
    <property type="entry name" value="TFIIS_M"/>
    <property type="match status" value="1"/>
</dbReference>
<dbReference type="PANTHER" id="PTHR11477:SF0">
    <property type="entry name" value="IP08861P-RELATED"/>
    <property type="match status" value="1"/>
</dbReference>
<feature type="domain" description="TFIIS central" evidence="11">
    <location>
        <begin position="242"/>
        <end position="365"/>
    </location>
</feature>
<comment type="subcellular location">
    <subcellularLocation>
        <location evidence="1 7">Nucleus</location>
    </subcellularLocation>
</comment>
<dbReference type="Pfam" id="PF01096">
    <property type="entry name" value="Zn_ribbon_TFIIS"/>
    <property type="match status" value="1"/>
</dbReference>
<dbReference type="InterPro" id="IPR036575">
    <property type="entry name" value="TFIIS_cen_dom_sf"/>
</dbReference>
<dbReference type="Proteomes" id="UP000283530">
    <property type="component" value="Unassembled WGS sequence"/>
</dbReference>
<evidence type="ECO:0000256" key="3">
    <source>
        <dbReference type="ARBA" id="ARBA00022771"/>
    </source>
</evidence>
<evidence type="ECO:0000256" key="7">
    <source>
        <dbReference type="PROSITE-ProRule" id="PRU00649"/>
    </source>
</evidence>
<dbReference type="PROSITE" id="PS51319">
    <property type="entry name" value="TFIIS_N"/>
    <property type="match status" value="1"/>
</dbReference>
<dbReference type="InterPro" id="IPR006289">
    <property type="entry name" value="TFSII"/>
</dbReference>
<dbReference type="InterPro" id="IPR001222">
    <property type="entry name" value="Znf_TFIIS"/>
</dbReference>
<name>A0A443NKL8_9MAGN</name>